<reference evidence="2 3" key="1">
    <citation type="journal article" date="2015" name="Genome Announc.">
        <title>Expanding the biotechnology potential of lactobacilli through comparative genomics of 213 strains and associated genera.</title>
        <authorList>
            <person name="Sun Z."/>
            <person name="Harris H.M."/>
            <person name="McCann A."/>
            <person name="Guo C."/>
            <person name="Argimon S."/>
            <person name="Zhang W."/>
            <person name="Yang X."/>
            <person name="Jeffery I.B."/>
            <person name="Cooney J.C."/>
            <person name="Kagawa T.F."/>
            <person name="Liu W."/>
            <person name="Song Y."/>
            <person name="Salvetti E."/>
            <person name="Wrobel A."/>
            <person name="Rasinkangas P."/>
            <person name="Parkhill J."/>
            <person name="Rea M.C."/>
            <person name="O'Sullivan O."/>
            <person name="Ritari J."/>
            <person name="Douillard F.P."/>
            <person name="Paul Ross R."/>
            <person name="Yang R."/>
            <person name="Briner A.E."/>
            <person name="Felis G.E."/>
            <person name="de Vos W.M."/>
            <person name="Barrangou R."/>
            <person name="Klaenhammer T.R."/>
            <person name="Caufield P.W."/>
            <person name="Cui Y."/>
            <person name="Zhang H."/>
            <person name="O'Toole P.W."/>
        </authorList>
    </citation>
    <scope>NUCLEOTIDE SEQUENCE [LARGE SCALE GENOMIC DNA]</scope>
    <source>
        <strain evidence="2 3">DSM 19519</strain>
    </source>
</reference>
<evidence type="ECO:0000313" key="2">
    <source>
        <dbReference type="EMBL" id="KRL07124.1"/>
    </source>
</evidence>
<dbReference type="RefSeq" id="WP_057869306.1">
    <property type="nucleotide sequence ID" value="NZ_AZDX01000009.1"/>
</dbReference>
<keyword evidence="3" id="KW-1185">Reference proteome</keyword>
<gene>
    <name evidence="2" type="ORF">FC92_GL002215</name>
</gene>
<accession>A0A0R1MMP0</accession>
<dbReference type="InterPro" id="IPR037523">
    <property type="entry name" value="VOC_core"/>
</dbReference>
<name>A0A0R1MMP0_9LACO</name>
<dbReference type="PATRIC" id="fig|1423759.3.peg.2319"/>
<evidence type="ECO:0000259" key="1">
    <source>
        <dbReference type="PROSITE" id="PS51819"/>
    </source>
</evidence>
<keyword evidence="2" id="KW-0456">Lyase</keyword>
<organism evidence="2 3">
    <name type="scientific">Liquorilactobacillus hordei DSM 19519</name>
    <dbReference type="NCBI Taxonomy" id="1423759"/>
    <lineage>
        <taxon>Bacteria</taxon>
        <taxon>Bacillati</taxon>
        <taxon>Bacillota</taxon>
        <taxon>Bacilli</taxon>
        <taxon>Lactobacillales</taxon>
        <taxon>Lactobacillaceae</taxon>
        <taxon>Liquorilactobacillus</taxon>
    </lineage>
</organism>
<dbReference type="PROSITE" id="PS51819">
    <property type="entry name" value="VOC"/>
    <property type="match status" value="1"/>
</dbReference>
<dbReference type="OrthoDB" id="9802805at2"/>
<dbReference type="InterPro" id="IPR004360">
    <property type="entry name" value="Glyas_Fos-R_dOase_dom"/>
</dbReference>
<dbReference type="InterPro" id="IPR029068">
    <property type="entry name" value="Glyas_Bleomycin-R_OHBP_Dase"/>
</dbReference>
<dbReference type="GeneID" id="98310150"/>
<sequence length="120" mass="13490">MNIKRIDHLVLPVTNIARAVRFYHEVFDMPIISEDNEKAIMRCGHQLLELQLVSSAKSSQNITFCLVASTPLEDVLNHLASYYVPVLTGPIEKSGAAGKMTVISVKDYDENIIEIAFYKH</sequence>
<evidence type="ECO:0000313" key="3">
    <source>
        <dbReference type="Proteomes" id="UP000051448"/>
    </source>
</evidence>
<dbReference type="EMBL" id="AZDX01000009">
    <property type="protein sequence ID" value="KRL07124.1"/>
    <property type="molecule type" value="Genomic_DNA"/>
</dbReference>
<dbReference type="SUPFAM" id="SSF54593">
    <property type="entry name" value="Glyoxalase/Bleomycin resistance protein/Dihydroxybiphenyl dioxygenase"/>
    <property type="match status" value="1"/>
</dbReference>
<dbReference type="Proteomes" id="UP000051448">
    <property type="component" value="Unassembled WGS sequence"/>
</dbReference>
<dbReference type="STRING" id="1423759.FC92_GL002215"/>
<protein>
    <submittedName>
        <fullName evidence="2">Lactoylglutathione lyase family protein</fullName>
    </submittedName>
</protein>
<dbReference type="AlphaFoldDB" id="A0A0R1MMP0"/>
<dbReference type="Gene3D" id="3.10.180.10">
    <property type="entry name" value="2,3-Dihydroxybiphenyl 1,2-Dioxygenase, domain 1"/>
    <property type="match status" value="1"/>
</dbReference>
<dbReference type="GO" id="GO:0016829">
    <property type="term" value="F:lyase activity"/>
    <property type="evidence" value="ECO:0007669"/>
    <property type="project" value="UniProtKB-KW"/>
</dbReference>
<feature type="domain" description="VOC" evidence="1">
    <location>
        <begin position="5"/>
        <end position="118"/>
    </location>
</feature>
<proteinExistence type="predicted"/>
<comment type="caution">
    <text evidence="2">The sequence shown here is derived from an EMBL/GenBank/DDBJ whole genome shotgun (WGS) entry which is preliminary data.</text>
</comment>
<dbReference type="Pfam" id="PF00903">
    <property type="entry name" value="Glyoxalase"/>
    <property type="match status" value="1"/>
</dbReference>